<accession>A0A1J4K162</accession>
<evidence type="ECO:0000256" key="7">
    <source>
        <dbReference type="SAM" id="Phobius"/>
    </source>
</evidence>
<feature type="transmembrane region" description="Helical" evidence="7">
    <location>
        <begin position="208"/>
        <end position="226"/>
    </location>
</feature>
<comment type="subcellular location">
    <subcellularLocation>
        <location evidence="1">Membrane</location>
    </subcellularLocation>
</comment>
<feature type="transmembrane region" description="Helical" evidence="7">
    <location>
        <begin position="232"/>
        <end position="251"/>
    </location>
</feature>
<dbReference type="GO" id="GO:0000166">
    <property type="term" value="F:nucleotide binding"/>
    <property type="evidence" value="ECO:0007669"/>
    <property type="project" value="UniProtKB-KW"/>
</dbReference>
<dbReference type="RefSeq" id="XP_068356365.1">
    <property type="nucleotide sequence ID" value="XM_068506811.1"/>
</dbReference>
<sequence>MNDPSLASPKKIKDGHATNIFSSRYLFFENVARQRISSIFFKIQIFIMCLQIIFMWTMKVENLGVLINVYESIFNVLLITKSKISKSEIFFIGGILNTIIFGSFLFILLSFFLFEFFSFQNKVLYYIINIIISIISPLLIIPLSHYITLLIFLIYYEGFTTGNTVFLVYEIINYLLSILLSIMSRLLLSNSPYNLFYKFQNYHFFIELLIFLPSIFSFIRCIFEFFPFYTTYIVYSLEIAFYAVFLFYILYSPPASCVKFSIISSMCFSKIVFLLAIIIMLISDTLNQYVFISIICLFIVGCFIFAYFYKTQEKLVLKFLSFNGVSNIVTIPLEERVELNEIGNRYDIEDRLDQYFTNYVDDKSNCEADDENNLNNLKFNNNFSDNINIANDKSARQMNSSTPSFNNYLNYINQKTLIRPHKAFWILLVGLRNACDLIIDGSFQRYLFKMENFDIKFARILALCSAGFLDERKFMLKMIQYISLSPSSNKGDIFLLYQLKRLNASRQTALTENVDVGLNLAIFESRQLELGMKRFWLQPKLSAAHLYNASKLISKGKTIWQNISSATPNMIQVLEEELRFSVEAVCDFQTAISKKRRIDLLNEGHIFAKDNGFLSLVNSFPLYIKKSILRIDGSNSITIGNNEKGDLYFSKKIHHTGESSTLDYNSFDFENSENIEVAKKLFTHPKTRLSIYAATKGMKPKMSFTLVLFNIIWSLILVLSISIFGGYLYSYFDKDNDYTYLLDYVRLSRQENSISNLGLLLKYLQTDDPIKFWAFSKEYNDSQISENYFYLNQYDMIGSIVNHSYHSLQYLSLITQYLRIVKENRNSMDLEFLDNFLKSDIASCSVCKNGDPIYSVPMNFKSAMINDIINTLNCINTDADYLRHNNHFCAIYSAYQQLSGLWFSIRTAIYEATIEKNSQLGQYNNYFVVTIPCFYFVIIISIYIPLLILLYKEVNTLAQIMISTFSESEKKEGSNKISALTNDDEITTFAINDSSNQTFIIQILFIVILTVIMTILIIFLLFRVQNMQKKAVNINYWDMYNTVRIPNMIEIFQTSIFAMLLNYRESNISTTHKEVNIALSYLETIKNTTQSFITENDQSDSILGIDEELDKIILTGTCIDFSDNLNFILINDCSSTHHIITSLMNIFYDILMKIEENITTDEDSKKIVELYIGATTGIIPKLLTISTHIYRVYSEYLDYYHRDILLYLFFGVVIIISNFIFIQKYNDIMTKSYNSGLVLLRRMNPASYAQNDKLLKFLSLKEDANTLENSLTVTKRIVYGSNDLIFFISIDDLIIEFVNQAVVSELSLSSDQLLGQFFSMIFDADSKEQVMPTIKMIAKNETQSITDVPVICVAADTTRIHFSLSVFRASHSSSVNKHLFAILRNMNEAVKYQKTAEKEKKRSEKLLFHILPPSIVRKLNQGEKNISMLVPSASIMFIDIVKFSDFSIALSPQQILGSLSSLCDAYDRAIANYPNLNKIKLIGDIYMCAGGLFDENDNQQEKRACEIINFGIDSLQAINDQNMKMNTNLNVRIGVNTGGPIIAGVLGTDKLQFDIIGDAINVAARLQNTGIPGQIHISEYTHSLIVGQGFHIEKRGLTFLKGKGNLPTYQVVVDEGIF</sequence>
<keyword evidence="6" id="KW-0456">Lyase</keyword>
<evidence type="ECO:0000256" key="1">
    <source>
        <dbReference type="ARBA" id="ARBA00004370"/>
    </source>
</evidence>
<keyword evidence="4 7" id="KW-1133">Transmembrane helix</keyword>
<dbReference type="Proteomes" id="UP000179807">
    <property type="component" value="Unassembled WGS sequence"/>
</dbReference>
<dbReference type="GO" id="GO:0007168">
    <property type="term" value="P:receptor guanylyl cyclase signaling pathway"/>
    <property type="evidence" value="ECO:0007669"/>
    <property type="project" value="TreeGrafter"/>
</dbReference>
<dbReference type="InterPro" id="IPR001054">
    <property type="entry name" value="A/G_cyclase"/>
</dbReference>
<dbReference type="Gene3D" id="3.30.70.1230">
    <property type="entry name" value="Nucleotide cyclase"/>
    <property type="match status" value="1"/>
</dbReference>
<feature type="transmembrane region" description="Helical" evidence="7">
    <location>
        <begin position="706"/>
        <end position="729"/>
    </location>
</feature>
<gene>
    <name evidence="9" type="ORF">TRFO_29489</name>
</gene>
<keyword evidence="2 7" id="KW-0812">Transmembrane</keyword>
<proteinExistence type="predicted"/>
<keyword evidence="10" id="KW-1185">Reference proteome</keyword>
<reference evidence="9" key="1">
    <citation type="submission" date="2016-10" db="EMBL/GenBank/DDBJ databases">
        <authorList>
            <person name="Benchimol M."/>
            <person name="Almeida L.G."/>
            <person name="Vasconcelos A.T."/>
            <person name="Perreira-Neves A."/>
            <person name="Rosa I.A."/>
            <person name="Tasca T."/>
            <person name="Bogo M.R."/>
            <person name="de Souza W."/>
        </authorList>
    </citation>
    <scope>NUCLEOTIDE SEQUENCE [LARGE SCALE GENOMIC DNA]</scope>
    <source>
        <strain evidence="9">K</strain>
    </source>
</reference>
<dbReference type="InterPro" id="IPR050401">
    <property type="entry name" value="Cyclic_nucleotide_synthase"/>
</dbReference>
<feature type="transmembrane region" description="Helical" evidence="7">
    <location>
        <begin position="39"/>
        <end position="58"/>
    </location>
</feature>
<dbReference type="InterPro" id="IPR035965">
    <property type="entry name" value="PAS-like_dom_sf"/>
</dbReference>
<protein>
    <recommendedName>
        <fullName evidence="8">Guanylate cyclase domain-containing protein</fullName>
    </recommendedName>
</protein>
<feature type="transmembrane region" description="Helical" evidence="7">
    <location>
        <begin position="289"/>
        <end position="309"/>
    </location>
</feature>
<evidence type="ECO:0000313" key="9">
    <source>
        <dbReference type="EMBL" id="OHT03229.1"/>
    </source>
</evidence>
<feature type="transmembrane region" description="Helical" evidence="7">
    <location>
        <begin position="126"/>
        <end position="155"/>
    </location>
</feature>
<feature type="transmembrane region" description="Helical" evidence="7">
    <location>
        <begin position="167"/>
        <end position="188"/>
    </location>
</feature>
<feature type="transmembrane region" description="Helical" evidence="7">
    <location>
        <begin position="89"/>
        <end position="114"/>
    </location>
</feature>
<organism evidence="9 10">
    <name type="scientific">Tritrichomonas foetus</name>
    <dbReference type="NCBI Taxonomy" id="1144522"/>
    <lineage>
        <taxon>Eukaryota</taxon>
        <taxon>Metamonada</taxon>
        <taxon>Parabasalia</taxon>
        <taxon>Tritrichomonadida</taxon>
        <taxon>Tritrichomonadidae</taxon>
        <taxon>Tritrichomonas</taxon>
    </lineage>
</organism>
<dbReference type="PROSITE" id="PS50125">
    <property type="entry name" value="GUANYLATE_CYCLASE_2"/>
    <property type="match status" value="1"/>
</dbReference>
<keyword evidence="3" id="KW-0547">Nucleotide-binding</keyword>
<dbReference type="VEuPathDB" id="TrichDB:TRFO_29489"/>
<dbReference type="GO" id="GO:0005886">
    <property type="term" value="C:plasma membrane"/>
    <property type="evidence" value="ECO:0007669"/>
    <property type="project" value="TreeGrafter"/>
</dbReference>
<dbReference type="Gene3D" id="3.30.450.20">
    <property type="entry name" value="PAS domain"/>
    <property type="match status" value="1"/>
</dbReference>
<evidence type="ECO:0000313" key="10">
    <source>
        <dbReference type="Proteomes" id="UP000179807"/>
    </source>
</evidence>
<dbReference type="SUPFAM" id="SSF55073">
    <property type="entry name" value="Nucleotide cyclase"/>
    <property type="match status" value="1"/>
</dbReference>
<feature type="transmembrane region" description="Helical" evidence="7">
    <location>
        <begin position="263"/>
        <end position="283"/>
    </location>
</feature>
<dbReference type="GeneID" id="94841515"/>
<dbReference type="PANTHER" id="PTHR11920:SF335">
    <property type="entry name" value="GUANYLATE CYCLASE"/>
    <property type="match status" value="1"/>
</dbReference>
<feature type="domain" description="Guanylate cyclase" evidence="8">
    <location>
        <begin position="1434"/>
        <end position="1567"/>
    </location>
</feature>
<dbReference type="GO" id="GO:0004383">
    <property type="term" value="F:guanylate cyclase activity"/>
    <property type="evidence" value="ECO:0007669"/>
    <property type="project" value="TreeGrafter"/>
</dbReference>
<dbReference type="GO" id="GO:0004016">
    <property type="term" value="F:adenylate cyclase activity"/>
    <property type="evidence" value="ECO:0007669"/>
    <property type="project" value="TreeGrafter"/>
</dbReference>
<dbReference type="GO" id="GO:0001653">
    <property type="term" value="F:peptide receptor activity"/>
    <property type="evidence" value="ECO:0007669"/>
    <property type="project" value="TreeGrafter"/>
</dbReference>
<dbReference type="CDD" id="cd07302">
    <property type="entry name" value="CHD"/>
    <property type="match status" value="1"/>
</dbReference>
<dbReference type="GO" id="GO:0035556">
    <property type="term" value="P:intracellular signal transduction"/>
    <property type="evidence" value="ECO:0007669"/>
    <property type="project" value="InterPro"/>
</dbReference>
<comment type="caution">
    <text evidence="9">The sequence shown here is derived from an EMBL/GenBank/DDBJ whole genome shotgun (WGS) entry which is preliminary data.</text>
</comment>
<evidence type="ECO:0000256" key="5">
    <source>
        <dbReference type="ARBA" id="ARBA00023136"/>
    </source>
</evidence>
<evidence type="ECO:0000259" key="8">
    <source>
        <dbReference type="PROSITE" id="PS50125"/>
    </source>
</evidence>
<evidence type="ECO:0000256" key="6">
    <source>
        <dbReference type="ARBA" id="ARBA00023239"/>
    </source>
</evidence>
<dbReference type="PANTHER" id="PTHR11920">
    <property type="entry name" value="GUANYLYL CYCLASE"/>
    <property type="match status" value="1"/>
</dbReference>
<keyword evidence="5 7" id="KW-0472">Membrane</keyword>
<feature type="transmembrane region" description="Helical" evidence="7">
    <location>
        <begin position="926"/>
        <end position="951"/>
    </location>
</feature>
<dbReference type="OrthoDB" id="60033at2759"/>
<name>A0A1J4K162_9EUKA</name>
<feature type="transmembrane region" description="Helical" evidence="7">
    <location>
        <begin position="999"/>
        <end position="1022"/>
    </location>
</feature>
<evidence type="ECO:0000256" key="3">
    <source>
        <dbReference type="ARBA" id="ARBA00022741"/>
    </source>
</evidence>
<dbReference type="SUPFAM" id="SSF55785">
    <property type="entry name" value="PYP-like sensor domain (PAS domain)"/>
    <property type="match status" value="1"/>
</dbReference>
<dbReference type="SMART" id="SM00044">
    <property type="entry name" value="CYCc"/>
    <property type="match status" value="1"/>
</dbReference>
<feature type="transmembrane region" description="Helical" evidence="7">
    <location>
        <begin position="1204"/>
        <end position="1222"/>
    </location>
</feature>
<dbReference type="InterPro" id="IPR029787">
    <property type="entry name" value="Nucleotide_cyclase"/>
</dbReference>
<evidence type="ECO:0000256" key="2">
    <source>
        <dbReference type="ARBA" id="ARBA00022692"/>
    </source>
</evidence>
<dbReference type="EMBL" id="MLAK01000836">
    <property type="protein sequence ID" value="OHT03229.1"/>
    <property type="molecule type" value="Genomic_DNA"/>
</dbReference>
<dbReference type="Pfam" id="PF00211">
    <property type="entry name" value="Guanylate_cyc"/>
    <property type="match status" value="1"/>
</dbReference>
<evidence type="ECO:0000256" key="4">
    <source>
        <dbReference type="ARBA" id="ARBA00022989"/>
    </source>
</evidence>